<keyword evidence="4" id="KW-0479">Metal-binding</keyword>
<dbReference type="SUPFAM" id="SSF52467">
    <property type="entry name" value="DHS-like NAD/FAD-binding domain"/>
    <property type="match status" value="1"/>
</dbReference>
<reference evidence="6 7" key="1">
    <citation type="submission" date="2011-11" db="EMBL/GenBank/DDBJ databases">
        <title>Complete sequence of Spirochaeta sp. grapes.</title>
        <authorList>
            <consortium name="US DOE Joint Genome Institute"/>
            <person name="Lucas S."/>
            <person name="Han J."/>
            <person name="Lapidus A."/>
            <person name="Cheng J.-F."/>
            <person name="Goodwin L."/>
            <person name="Pitluck S."/>
            <person name="Peters L."/>
            <person name="Ovchinnikova G."/>
            <person name="Munk A.C."/>
            <person name="Detter J.C."/>
            <person name="Han C."/>
            <person name="Tapia R."/>
            <person name="Land M."/>
            <person name="Hauser L."/>
            <person name="Kyrpides N."/>
            <person name="Ivanova N."/>
            <person name="Pagani I."/>
            <person name="Ritalahtilisa K."/>
            <person name="Loeffler F."/>
            <person name="Woyke T."/>
        </authorList>
    </citation>
    <scope>NUCLEOTIDE SEQUENCE [LARGE SCALE GENOMIC DNA]</scope>
    <source>
        <strain evidence="7">ATCC BAA-1885 / DSM 22778 / Grapes</strain>
    </source>
</reference>
<dbReference type="InterPro" id="IPR050134">
    <property type="entry name" value="NAD-dep_sirtuin_deacylases"/>
</dbReference>
<dbReference type="OrthoDB" id="9800582at2"/>
<evidence type="ECO:0000313" key="7">
    <source>
        <dbReference type="Proteomes" id="UP000005632"/>
    </source>
</evidence>
<gene>
    <name evidence="6" type="ordered locus">SpiGrapes_0863</name>
</gene>
<organism evidence="6 7">
    <name type="scientific">Sphaerochaeta pleomorpha (strain ATCC BAA-1885 / DSM 22778 / Grapes)</name>
    <dbReference type="NCBI Taxonomy" id="158190"/>
    <lineage>
        <taxon>Bacteria</taxon>
        <taxon>Pseudomonadati</taxon>
        <taxon>Spirochaetota</taxon>
        <taxon>Spirochaetia</taxon>
        <taxon>Spirochaetales</taxon>
        <taxon>Sphaerochaetaceae</taxon>
        <taxon>Sphaerochaeta</taxon>
    </lineage>
</organism>
<evidence type="ECO:0000256" key="1">
    <source>
        <dbReference type="ARBA" id="ARBA00012928"/>
    </source>
</evidence>
<feature type="binding site" evidence="4">
    <location>
        <position position="160"/>
    </location>
    <ligand>
        <name>Zn(2+)</name>
        <dbReference type="ChEBI" id="CHEBI:29105"/>
    </ligand>
</feature>
<keyword evidence="7" id="KW-1185">Reference proteome</keyword>
<feature type="domain" description="Deacetylase sirtuin-type" evidence="5">
    <location>
        <begin position="1"/>
        <end position="258"/>
    </location>
</feature>
<dbReference type="AlphaFoldDB" id="G8QQQ9"/>
<sequence length="258" mass="29554">MDYKNQAEGLEKLKELVENSKNTSVYTAFEVSRLSGVPDYRLPHGNETSPWQGIQMDRLLSWDYFISRPEVVYAWARDMWFSMEDYEPNRIHTLLSEGMQSGRIKNVITENIDMLLQRAGIGNPLELKGSPYLSYCMKCGKPFLYTKVAPVVKEGEIPYCDLCGTIVRPSILFIDEPMNKPIMKKAIPAFSFCNLCIVIGSPTPRKEIIDLFKTVRKDKLVVLSPRETCIDDLAFIKLNDIEGVMRELETSFRKPQPV</sequence>
<dbReference type="EMBL" id="CP003155">
    <property type="protein sequence ID" value="AEV28690.1"/>
    <property type="molecule type" value="Genomic_DNA"/>
</dbReference>
<proteinExistence type="predicted"/>
<dbReference type="Pfam" id="PF02146">
    <property type="entry name" value="SIR2"/>
    <property type="match status" value="1"/>
</dbReference>
<evidence type="ECO:0000256" key="4">
    <source>
        <dbReference type="PROSITE-ProRule" id="PRU00236"/>
    </source>
</evidence>
<dbReference type="InterPro" id="IPR026590">
    <property type="entry name" value="Ssirtuin_cat_dom"/>
</dbReference>
<name>G8QQQ9_SPHPG</name>
<evidence type="ECO:0000313" key="6">
    <source>
        <dbReference type="EMBL" id="AEV28690.1"/>
    </source>
</evidence>
<dbReference type="PANTHER" id="PTHR11085">
    <property type="entry name" value="NAD-DEPENDENT PROTEIN DEACYLASE SIRTUIN-5, MITOCHONDRIAL-RELATED"/>
    <property type="match status" value="1"/>
</dbReference>
<keyword evidence="4" id="KW-0862">Zinc</keyword>
<dbReference type="PANTHER" id="PTHR11085:SF4">
    <property type="entry name" value="NAD-DEPENDENT PROTEIN DEACYLASE"/>
    <property type="match status" value="1"/>
</dbReference>
<dbReference type="Gene3D" id="3.30.1600.10">
    <property type="entry name" value="SIR2/SIRT2 'Small Domain"/>
    <property type="match status" value="1"/>
</dbReference>
<evidence type="ECO:0000256" key="2">
    <source>
        <dbReference type="ARBA" id="ARBA00022679"/>
    </source>
</evidence>
<dbReference type="EC" id="2.3.1.286" evidence="1"/>
<dbReference type="GO" id="GO:0046872">
    <property type="term" value="F:metal ion binding"/>
    <property type="evidence" value="ECO:0007669"/>
    <property type="project" value="UniProtKB-KW"/>
</dbReference>
<dbReference type="InterPro" id="IPR003000">
    <property type="entry name" value="Sirtuin"/>
</dbReference>
<dbReference type="eggNOG" id="COG0846">
    <property type="taxonomic scope" value="Bacteria"/>
</dbReference>
<feature type="binding site" evidence="4">
    <location>
        <position position="136"/>
    </location>
    <ligand>
        <name>Zn(2+)</name>
        <dbReference type="ChEBI" id="CHEBI:29105"/>
    </ligand>
</feature>
<feature type="binding site" evidence="4">
    <location>
        <position position="139"/>
    </location>
    <ligand>
        <name>Zn(2+)</name>
        <dbReference type="ChEBI" id="CHEBI:29105"/>
    </ligand>
</feature>
<dbReference type="Proteomes" id="UP000005632">
    <property type="component" value="Chromosome"/>
</dbReference>
<dbReference type="InterPro" id="IPR029035">
    <property type="entry name" value="DHS-like_NAD/FAD-binding_dom"/>
</dbReference>
<dbReference type="InterPro" id="IPR026591">
    <property type="entry name" value="Sirtuin_cat_small_dom_sf"/>
</dbReference>
<keyword evidence="2" id="KW-0808">Transferase</keyword>
<dbReference type="GO" id="GO:0070403">
    <property type="term" value="F:NAD+ binding"/>
    <property type="evidence" value="ECO:0007669"/>
    <property type="project" value="InterPro"/>
</dbReference>
<dbReference type="RefSeq" id="WP_014269539.1">
    <property type="nucleotide sequence ID" value="NC_016633.1"/>
</dbReference>
<dbReference type="HOGENOM" id="CLU_023643_3_0_12"/>
<feature type="binding site" evidence="4">
    <location>
        <position position="163"/>
    </location>
    <ligand>
        <name>Zn(2+)</name>
        <dbReference type="ChEBI" id="CHEBI:29105"/>
    </ligand>
</feature>
<keyword evidence="3" id="KW-0520">NAD</keyword>
<dbReference type="GO" id="GO:0017136">
    <property type="term" value="F:histone deacetylase activity, NAD-dependent"/>
    <property type="evidence" value="ECO:0007669"/>
    <property type="project" value="TreeGrafter"/>
</dbReference>
<dbReference type="Gene3D" id="3.40.50.1220">
    <property type="entry name" value="TPP-binding domain"/>
    <property type="match status" value="1"/>
</dbReference>
<dbReference type="PROSITE" id="PS50305">
    <property type="entry name" value="SIRTUIN"/>
    <property type="match status" value="1"/>
</dbReference>
<dbReference type="STRING" id="158190.SpiGrapes_0863"/>
<evidence type="ECO:0000259" key="5">
    <source>
        <dbReference type="PROSITE" id="PS50305"/>
    </source>
</evidence>
<protein>
    <recommendedName>
        <fullName evidence="1">protein acetyllysine N-acetyltransferase</fullName>
        <ecNumber evidence="1">2.3.1.286</ecNumber>
    </recommendedName>
</protein>
<comment type="caution">
    <text evidence="4">Lacks conserved residue(s) required for the propagation of feature annotation.</text>
</comment>
<dbReference type="KEGG" id="sgp:SpiGrapes_0863"/>
<accession>G8QQQ9</accession>
<evidence type="ECO:0000256" key="3">
    <source>
        <dbReference type="ARBA" id="ARBA00023027"/>
    </source>
</evidence>